<sequence length="46" mass="4873">MEQLQSFDGTIGGLCFLYMAFGAFVAFSTHSLIGTPVIGSLCGERV</sequence>
<reference evidence="2 3" key="1">
    <citation type="submission" date="2015-07" db="EMBL/GenBank/DDBJ databases">
        <authorList>
            <consortium name="Pathogen Informatics"/>
        </authorList>
    </citation>
    <scope>NUCLEOTIDE SEQUENCE [LARGE SCALE GENOMIC DNA]</scope>
    <source>
        <strain evidence="2 3">A51</strain>
    </source>
</reference>
<evidence type="ECO:0000256" key="1">
    <source>
        <dbReference type="SAM" id="Phobius"/>
    </source>
</evidence>
<dbReference type="EMBL" id="CWOW01000006">
    <property type="protein sequence ID" value="CSA36651.1"/>
    <property type="molecule type" value="Genomic_DNA"/>
</dbReference>
<organism evidence="2 3">
    <name type="scientific">Vibrio cholerae</name>
    <dbReference type="NCBI Taxonomy" id="666"/>
    <lineage>
        <taxon>Bacteria</taxon>
        <taxon>Pseudomonadati</taxon>
        <taxon>Pseudomonadota</taxon>
        <taxon>Gammaproteobacteria</taxon>
        <taxon>Vibrionales</taxon>
        <taxon>Vibrionaceae</taxon>
        <taxon>Vibrio</taxon>
    </lineage>
</organism>
<dbReference type="Proteomes" id="UP000044806">
    <property type="component" value="Unassembled WGS sequence"/>
</dbReference>
<protein>
    <submittedName>
        <fullName evidence="2">Uncharacterized protein</fullName>
    </submittedName>
</protein>
<accession>A0A655Q0Y7</accession>
<name>A0A655Q0Y7_VIBCL</name>
<keyword evidence="1" id="KW-1133">Transmembrane helix</keyword>
<gene>
    <name evidence="2" type="ORF">ERS013165_01387</name>
</gene>
<dbReference type="AlphaFoldDB" id="A0A655Q0Y7"/>
<keyword evidence="1" id="KW-0472">Membrane</keyword>
<evidence type="ECO:0000313" key="2">
    <source>
        <dbReference type="EMBL" id="CSA36651.1"/>
    </source>
</evidence>
<proteinExistence type="predicted"/>
<feature type="transmembrane region" description="Helical" evidence="1">
    <location>
        <begin position="7"/>
        <end position="27"/>
    </location>
</feature>
<keyword evidence="1" id="KW-0812">Transmembrane</keyword>
<evidence type="ECO:0000313" key="3">
    <source>
        <dbReference type="Proteomes" id="UP000044806"/>
    </source>
</evidence>